<evidence type="ECO:0000313" key="10">
    <source>
        <dbReference type="EMBL" id="RKR87828.1"/>
    </source>
</evidence>
<dbReference type="InterPro" id="IPR032816">
    <property type="entry name" value="VTT_dom"/>
</dbReference>
<protein>
    <submittedName>
        <fullName evidence="10">Membrane protein DedA with SNARE-associated domain</fullName>
    </submittedName>
</protein>
<evidence type="ECO:0000256" key="6">
    <source>
        <dbReference type="ARBA" id="ARBA00023136"/>
    </source>
</evidence>
<dbReference type="EMBL" id="RBKT01000001">
    <property type="protein sequence ID" value="RKR87828.1"/>
    <property type="molecule type" value="Genomic_DNA"/>
</dbReference>
<feature type="region of interest" description="Disordered" evidence="7">
    <location>
        <begin position="201"/>
        <end position="234"/>
    </location>
</feature>
<evidence type="ECO:0000256" key="5">
    <source>
        <dbReference type="ARBA" id="ARBA00022989"/>
    </source>
</evidence>
<feature type="transmembrane region" description="Helical" evidence="8">
    <location>
        <begin position="49"/>
        <end position="70"/>
    </location>
</feature>
<gene>
    <name evidence="10" type="ORF">BDK92_2127</name>
</gene>
<dbReference type="InterPro" id="IPR051311">
    <property type="entry name" value="DedA_domain"/>
</dbReference>
<dbReference type="GO" id="GO:0005886">
    <property type="term" value="C:plasma membrane"/>
    <property type="evidence" value="ECO:0007669"/>
    <property type="project" value="UniProtKB-SubCell"/>
</dbReference>
<evidence type="ECO:0000259" key="9">
    <source>
        <dbReference type="Pfam" id="PF09335"/>
    </source>
</evidence>
<comment type="similarity">
    <text evidence="2">Belongs to the DedA family.</text>
</comment>
<proteinExistence type="inferred from homology"/>
<dbReference type="PANTHER" id="PTHR42709:SF6">
    <property type="entry name" value="UNDECAPRENYL PHOSPHATE TRANSPORTER A"/>
    <property type="match status" value="1"/>
</dbReference>
<evidence type="ECO:0000256" key="4">
    <source>
        <dbReference type="ARBA" id="ARBA00022692"/>
    </source>
</evidence>
<feature type="transmembrane region" description="Helical" evidence="8">
    <location>
        <begin position="171"/>
        <end position="189"/>
    </location>
</feature>
<organism evidence="10 11">
    <name type="scientific">Micromonospora pisi</name>
    <dbReference type="NCBI Taxonomy" id="589240"/>
    <lineage>
        <taxon>Bacteria</taxon>
        <taxon>Bacillati</taxon>
        <taxon>Actinomycetota</taxon>
        <taxon>Actinomycetes</taxon>
        <taxon>Micromonosporales</taxon>
        <taxon>Micromonosporaceae</taxon>
        <taxon>Micromonospora</taxon>
    </lineage>
</organism>
<dbReference type="Pfam" id="PF09335">
    <property type="entry name" value="VTT_dom"/>
    <property type="match status" value="1"/>
</dbReference>
<keyword evidence="5 8" id="KW-1133">Transmembrane helix</keyword>
<feature type="transmembrane region" description="Helical" evidence="8">
    <location>
        <begin position="136"/>
        <end position="159"/>
    </location>
</feature>
<evidence type="ECO:0000256" key="8">
    <source>
        <dbReference type="SAM" id="Phobius"/>
    </source>
</evidence>
<sequence>MGFVTGLMETLGGPGAGLAVALENLFPPIPSEVILPLAGFTASQGNLSLFSAIIWTTIGSVVGALALYYVGALLGRDRVRAIAAKLPLVKLADVDRTEAWFLKHGVQAVFFGRMIPVFRSLISIPAGVERMRVTTFLLFTALGSLIWNTVFVLAGYFLGENWHVVESYVGVLQNIVIAVCVIAVGYFIVTRVRRARQAKLAPEEADEPEQPWHGQPWDAQPAADPYAGYPGQADPVAQARAERGTLYGTPRQPGDHW</sequence>
<keyword evidence="3" id="KW-1003">Cell membrane</keyword>
<evidence type="ECO:0000256" key="2">
    <source>
        <dbReference type="ARBA" id="ARBA00010792"/>
    </source>
</evidence>
<feature type="domain" description="VTT" evidence="9">
    <location>
        <begin position="29"/>
        <end position="156"/>
    </location>
</feature>
<keyword evidence="11" id="KW-1185">Reference proteome</keyword>
<evidence type="ECO:0000256" key="3">
    <source>
        <dbReference type="ARBA" id="ARBA00022475"/>
    </source>
</evidence>
<accession>A0A495JGY5</accession>
<reference evidence="10 11" key="1">
    <citation type="submission" date="2018-10" db="EMBL/GenBank/DDBJ databases">
        <title>Sequencing the genomes of 1000 actinobacteria strains.</title>
        <authorList>
            <person name="Klenk H.-P."/>
        </authorList>
    </citation>
    <scope>NUCLEOTIDE SEQUENCE [LARGE SCALE GENOMIC DNA]</scope>
    <source>
        <strain evidence="10 11">DSM 45175</strain>
    </source>
</reference>
<keyword evidence="4 8" id="KW-0812">Transmembrane</keyword>
<evidence type="ECO:0000256" key="1">
    <source>
        <dbReference type="ARBA" id="ARBA00004651"/>
    </source>
</evidence>
<evidence type="ECO:0000313" key="11">
    <source>
        <dbReference type="Proteomes" id="UP000277671"/>
    </source>
</evidence>
<keyword evidence="6 8" id="KW-0472">Membrane</keyword>
<comment type="subcellular location">
    <subcellularLocation>
        <location evidence="1">Cell membrane</location>
        <topology evidence="1">Multi-pass membrane protein</topology>
    </subcellularLocation>
</comment>
<evidence type="ECO:0000256" key="7">
    <source>
        <dbReference type="SAM" id="MobiDB-lite"/>
    </source>
</evidence>
<name>A0A495JGY5_9ACTN</name>
<dbReference type="Proteomes" id="UP000277671">
    <property type="component" value="Unassembled WGS sequence"/>
</dbReference>
<dbReference type="AlphaFoldDB" id="A0A495JGY5"/>
<comment type="caution">
    <text evidence="10">The sequence shown here is derived from an EMBL/GenBank/DDBJ whole genome shotgun (WGS) entry which is preliminary data.</text>
</comment>
<dbReference type="PANTHER" id="PTHR42709">
    <property type="entry name" value="ALKALINE PHOSPHATASE LIKE PROTEIN"/>
    <property type="match status" value="1"/>
</dbReference>